<accession>A0AAW2Y9D9</accession>
<proteinExistence type="predicted"/>
<dbReference type="EMBL" id="JACGWN010000001">
    <property type="protein sequence ID" value="KAL0462378.1"/>
    <property type="molecule type" value="Genomic_DNA"/>
</dbReference>
<organism evidence="1">
    <name type="scientific">Sesamum latifolium</name>
    <dbReference type="NCBI Taxonomy" id="2727402"/>
    <lineage>
        <taxon>Eukaryota</taxon>
        <taxon>Viridiplantae</taxon>
        <taxon>Streptophyta</taxon>
        <taxon>Embryophyta</taxon>
        <taxon>Tracheophyta</taxon>
        <taxon>Spermatophyta</taxon>
        <taxon>Magnoliopsida</taxon>
        <taxon>eudicotyledons</taxon>
        <taxon>Gunneridae</taxon>
        <taxon>Pentapetalae</taxon>
        <taxon>asterids</taxon>
        <taxon>lamiids</taxon>
        <taxon>Lamiales</taxon>
        <taxon>Pedaliaceae</taxon>
        <taxon>Sesamum</taxon>
    </lineage>
</organism>
<dbReference type="AlphaFoldDB" id="A0AAW2Y9D9"/>
<comment type="caution">
    <text evidence="1">The sequence shown here is derived from an EMBL/GenBank/DDBJ whole genome shotgun (WGS) entry which is preliminary data.</text>
</comment>
<name>A0AAW2Y9D9_9LAMI</name>
<evidence type="ECO:0000313" key="1">
    <source>
        <dbReference type="EMBL" id="KAL0462378.1"/>
    </source>
</evidence>
<sequence>MAPNRAGDNSSVEVFEEVLRRRGSATGPTTLGGGILGAEAAGVDPPLVEVGASR</sequence>
<reference evidence="1" key="1">
    <citation type="submission" date="2020-06" db="EMBL/GenBank/DDBJ databases">
        <authorList>
            <person name="Li T."/>
            <person name="Hu X."/>
            <person name="Zhang T."/>
            <person name="Song X."/>
            <person name="Zhang H."/>
            <person name="Dai N."/>
            <person name="Sheng W."/>
            <person name="Hou X."/>
            <person name="Wei L."/>
        </authorList>
    </citation>
    <scope>NUCLEOTIDE SEQUENCE</scope>
    <source>
        <strain evidence="1">KEN1</strain>
        <tissue evidence="1">Leaf</tissue>
    </source>
</reference>
<gene>
    <name evidence="1" type="ORF">Slati_0125400</name>
</gene>
<protein>
    <submittedName>
        <fullName evidence="1">Uncharacterized protein</fullName>
    </submittedName>
</protein>
<reference evidence="1" key="2">
    <citation type="journal article" date="2024" name="Plant">
        <title>Genomic evolution and insights into agronomic trait innovations of Sesamum species.</title>
        <authorList>
            <person name="Miao H."/>
            <person name="Wang L."/>
            <person name="Qu L."/>
            <person name="Liu H."/>
            <person name="Sun Y."/>
            <person name="Le M."/>
            <person name="Wang Q."/>
            <person name="Wei S."/>
            <person name="Zheng Y."/>
            <person name="Lin W."/>
            <person name="Duan Y."/>
            <person name="Cao H."/>
            <person name="Xiong S."/>
            <person name="Wang X."/>
            <person name="Wei L."/>
            <person name="Li C."/>
            <person name="Ma Q."/>
            <person name="Ju M."/>
            <person name="Zhao R."/>
            <person name="Li G."/>
            <person name="Mu C."/>
            <person name="Tian Q."/>
            <person name="Mei H."/>
            <person name="Zhang T."/>
            <person name="Gao T."/>
            <person name="Zhang H."/>
        </authorList>
    </citation>
    <scope>NUCLEOTIDE SEQUENCE</scope>
    <source>
        <strain evidence="1">KEN1</strain>
    </source>
</reference>